<sequence length="145" mass="16932">MDLDSEKIMKSVFDLVLAFSKMLNFNSEVENLRAIELYVLLYVAQKGPQKMSELAEVFSMTKSNITFLVDNLEKNGFVERERSNEDRRVIYIRLTDRGRDIYRQILDDFAKLIDKVASQIPEQDLLIISDGFERLSRLFRTGGER</sequence>
<dbReference type="PANTHER" id="PTHR42756:SF1">
    <property type="entry name" value="TRANSCRIPTIONAL REPRESSOR OF EMRAB OPERON"/>
    <property type="match status" value="1"/>
</dbReference>
<dbReference type="OrthoDB" id="47347at2"/>
<evidence type="ECO:0000313" key="5">
    <source>
        <dbReference type="EMBL" id="ABV32883.1"/>
    </source>
</evidence>
<evidence type="ECO:0000256" key="1">
    <source>
        <dbReference type="ARBA" id="ARBA00023015"/>
    </source>
</evidence>
<keyword evidence="6" id="KW-1185">Reference proteome</keyword>
<organism evidence="5 6">
    <name type="scientific">Pseudothermotoga lettingae (strain ATCC BAA-301 / DSM 14385 / NBRC 107922 / TMO)</name>
    <name type="common">Thermotoga lettingae</name>
    <dbReference type="NCBI Taxonomy" id="416591"/>
    <lineage>
        <taxon>Bacteria</taxon>
        <taxon>Thermotogati</taxon>
        <taxon>Thermotogota</taxon>
        <taxon>Thermotogae</taxon>
        <taxon>Thermotogales</taxon>
        <taxon>Thermotogaceae</taxon>
        <taxon>Pseudothermotoga</taxon>
    </lineage>
</organism>
<dbReference type="Proteomes" id="UP000002016">
    <property type="component" value="Chromosome"/>
</dbReference>
<dbReference type="AlphaFoldDB" id="A8F3Z9"/>
<reference evidence="5 6" key="1">
    <citation type="submission" date="2007-08" db="EMBL/GenBank/DDBJ databases">
        <title>Complete sequence of Thermotoga lettingae TMO.</title>
        <authorList>
            <consortium name="US DOE Joint Genome Institute"/>
            <person name="Copeland A."/>
            <person name="Lucas S."/>
            <person name="Lapidus A."/>
            <person name="Barry K."/>
            <person name="Glavina del Rio T."/>
            <person name="Dalin E."/>
            <person name="Tice H."/>
            <person name="Pitluck S."/>
            <person name="Foster B."/>
            <person name="Bruce D."/>
            <person name="Schmutz J."/>
            <person name="Larimer F."/>
            <person name="Land M."/>
            <person name="Hauser L."/>
            <person name="Kyrpides N."/>
            <person name="Mikhailova N."/>
            <person name="Nelson K."/>
            <person name="Gogarten J.P."/>
            <person name="Noll K."/>
            <person name="Richardson P."/>
        </authorList>
    </citation>
    <scope>NUCLEOTIDE SEQUENCE [LARGE SCALE GENOMIC DNA]</scope>
    <source>
        <strain evidence="6">ATCC BAA-301 / DSM 14385 / NBRC 107922 / TMO</strain>
    </source>
</reference>
<feature type="domain" description="HTH marR-type" evidence="4">
    <location>
        <begin position="5"/>
        <end position="137"/>
    </location>
</feature>
<dbReference type="InterPro" id="IPR036390">
    <property type="entry name" value="WH_DNA-bd_sf"/>
</dbReference>
<dbReference type="eggNOG" id="COG1846">
    <property type="taxonomic scope" value="Bacteria"/>
</dbReference>
<keyword evidence="3" id="KW-0804">Transcription</keyword>
<name>A8F3Z9_PSELT</name>
<dbReference type="Pfam" id="PF01047">
    <property type="entry name" value="MarR"/>
    <property type="match status" value="1"/>
</dbReference>
<dbReference type="Gene3D" id="1.10.10.10">
    <property type="entry name" value="Winged helix-like DNA-binding domain superfamily/Winged helix DNA-binding domain"/>
    <property type="match status" value="1"/>
</dbReference>
<dbReference type="PANTHER" id="PTHR42756">
    <property type="entry name" value="TRANSCRIPTIONAL REGULATOR, MARR"/>
    <property type="match status" value="1"/>
</dbReference>
<dbReference type="EMBL" id="CP000812">
    <property type="protein sequence ID" value="ABV32883.1"/>
    <property type="molecule type" value="Genomic_DNA"/>
</dbReference>
<dbReference type="HOGENOM" id="CLU_083287_27_4_0"/>
<keyword evidence="2" id="KW-0238">DNA-binding</keyword>
<proteinExistence type="predicted"/>
<dbReference type="InterPro" id="IPR000835">
    <property type="entry name" value="HTH_MarR-typ"/>
</dbReference>
<dbReference type="RefSeq" id="WP_012002364.1">
    <property type="nucleotide sequence ID" value="NC_009828.1"/>
</dbReference>
<dbReference type="PRINTS" id="PR00598">
    <property type="entry name" value="HTHMARR"/>
</dbReference>
<dbReference type="KEGG" id="tle:Tlet_0315"/>
<protein>
    <submittedName>
        <fullName evidence="5">Transcriptional regulator, MarR family</fullName>
    </submittedName>
</protein>
<evidence type="ECO:0000256" key="3">
    <source>
        <dbReference type="ARBA" id="ARBA00023163"/>
    </source>
</evidence>
<dbReference type="GO" id="GO:0003677">
    <property type="term" value="F:DNA binding"/>
    <property type="evidence" value="ECO:0007669"/>
    <property type="project" value="UniProtKB-KW"/>
</dbReference>
<dbReference type="SUPFAM" id="SSF46785">
    <property type="entry name" value="Winged helix' DNA-binding domain"/>
    <property type="match status" value="1"/>
</dbReference>
<evidence type="ECO:0000256" key="2">
    <source>
        <dbReference type="ARBA" id="ARBA00023125"/>
    </source>
</evidence>
<evidence type="ECO:0000313" key="6">
    <source>
        <dbReference type="Proteomes" id="UP000002016"/>
    </source>
</evidence>
<evidence type="ECO:0000259" key="4">
    <source>
        <dbReference type="PROSITE" id="PS50995"/>
    </source>
</evidence>
<dbReference type="SMART" id="SM00347">
    <property type="entry name" value="HTH_MARR"/>
    <property type="match status" value="1"/>
</dbReference>
<dbReference type="GO" id="GO:0003700">
    <property type="term" value="F:DNA-binding transcription factor activity"/>
    <property type="evidence" value="ECO:0007669"/>
    <property type="project" value="InterPro"/>
</dbReference>
<gene>
    <name evidence="5" type="ordered locus">Tlet_0315</name>
</gene>
<accession>A8F3Z9</accession>
<reference evidence="5 6" key="2">
    <citation type="journal article" date="2009" name="Proc. Natl. Acad. Sci. U.S.A.">
        <title>On the chimeric nature, thermophilic origin, and phylogenetic placement of the Thermotogales.</title>
        <authorList>
            <person name="Zhaxybayeva O."/>
            <person name="Swithers K.S."/>
            <person name="Lapierre P."/>
            <person name="Fournier G.P."/>
            <person name="Bickhart D.M."/>
            <person name="DeBoy R.T."/>
            <person name="Nelson K.E."/>
            <person name="Nesbo C.L."/>
            <person name="Doolittle W.F."/>
            <person name="Gogarten J.P."/>
            <person name="Noll K.M."/>
        </authorList>
    </citation>
    <scope>NUCLEOTIDE SEQUENCE [LARGE SCALE GENOMIC DNA]</scope>
    <source>
        <strain evidence="6">ATCC BAA-301 / DSM 14385 / NBRC 107922 / TMO</strain>
    </source>
</reference>
<dbReference type="PROSITE" id="PS50995">
    <property type="entry name" value="HTH_MARR_2"/>
    <property type="match status" value="1"/>
</dbReference>
<dbReference type="InterPro" id="IPR036388">
    <property type="entry name" value="WH-like_DNA-bd_sf"/>
</dbReference>
<keyword evidence="1" id="KW-0805">Transcription regulation</keyword>